<feature type="domain" description="GT23" evidence="7">
    <location>
        <begin position="19"/>
        <end position="80"/>
    </location>
</feature>
<keyword evidence="2 5" id="KW-0328">Glycosyltransferase</keyword>
<dbReference type="CDD" id="cd11792">
    <property type="entry name" value="SH3_Fut8"/>
    <property type="match status" value="1"/>
</dbReference>
<dbReference type="PROSITE" id="PS51659">
    <property type="entry name" value="GT23"/>
    <property type="match status" value="2"/>
</dbReference>
<dbReference type="CDD" id="cd11300">
    <property type="entry name" value="Fut8_like"/>
    <property type="match status" value="1"/>
</dbReference>
<evidence type="ECO:0000256" key="1">
    <source>
        <dbReference type="ARBA" id="ARBA00022443"/>
    </source>
</evidence>
<proteinExistence type="inferred from homology"/>
<reference evidence="8" key="1">
    <citation type="submission" date="2017-02" db="UniProtKB">
        <authorList>
            <consortium name="WormBaseParasite"/>
        </authorList>
    </citation>
    <scope>IDENTIFICATION</scope>
</reference>
<dbReference type="GO" id="GO:0046921">
    <property type="term" value="F:alpha-(1-&gt;6)-fucosyltransferase activity"/>
    <property type="evidence" value="ECO:0007669"/>
    <property type="project" value="TreeGrafter"/>
</dbReference>
<organism evidence="8">
    <name type="scientific">Haemonchus placei</name>
    <name type="common">Barber's pole worm</name>
    <dbReference type="NCBI Taxonomy" id="6290"/>
    <lineage>
        <taxon>Eukaryota</taxon>
        <taxon>Metazoa</taxon>
        <taxon>Ecdysozoa</taxon>
        <taxon>Nematoda</taxon>
        <taxon>Chromadorea</taxon>
        <taxon>Rhabditida</taxon>
        <taxon>Rhabditina</taxon>
        <taxon>Rhabditomorpha</taxon>
        <taxon>Strongyloidea</taxon>
        <taxon>Trichostrongylidae</taxon>
        <taxon>Haemonchus</taxon>
    </lineage>
</organism>
<evidence type="ECO:0000259" key="7">
    <source>
        <dbReference type="PROSITE" id="PS51659"/>
    </source>
</evidence>
<keyword evidence="3 5" id="KW-0808">Transferase</keyword>
<dbReference type="InterPro" id="IPR027350">
    <property type="entry name" value="GT23_dom"/>
</dbReference>
<dbReference type="GO" id="GO:0006487">
    <property type="term" value="P:protein N-linked glycosylation"/>
    <property type="evidence" value="ECO:0007669"/>
    <property type="project" value="TreeGrafter"/>
</dbReference>
<evidence type="ECO:0000259" key="6">
    <source>
        <dbReference type="PROSITE" id="PS50002"/>
    </source>
</evidence>
<dbReference type="FunFam" id="2.30.30.40:FF:000070">
    <property type="entry name" value="Alpha-(1,6)-fucosyltransferase"/>
    <property type="match status" value="1"/>
</dbReference>
<name>A0A0N4WCV6_HAEPC</name>
<dbReference type="AlphaFoldDB" id="A0A0N4WCV6"/>
<dbReference type="PROSITE" id="PS50002">
    <property type="entry name" value="SH3"/>
    <property type="match status" value="1"/>
</dbReference>
<feature type="domain" description="SH3" evidence="6">
    <location>
        <begin position="274"/>
        <end position="335"/>
    </location>
</feature>
<dbReference type="Gene3D" id="3.40.50.11350">
    <property type="match status" value="1"/>
</dbReference>
<dbReference type="WBParaSite" id="HPLM_0000837901-mRNA-1">
    <property type="protein sequence ID" value="HPLM_0000837901-mRNA-1"/>
    <property type="gene ID" value="HPLM_0000837901"/>
</dbReference>
<evidence type="ECO:0000256" key="2">
    <source>
        <dbReference type="ARBA" id="ARBA00022676"/>
    </source>
</evidence>
<evidence type="ECO:0000256" key="4">
    <source>
        <dbReference type="PROSITE-ProRule" id="PRU00192"/>
    </source>
</evidence>
<dbReference type="InterPro" id="IPR001452">
    <property type="entry name" value="SH3_domain"/>
</dbReference>
<dbReference type="Gene3D" id="2.30.30.40">
    <property type="entry name" value="SH3 Domains"/>
    <property type="match status" value="1"/>
</dbReference>
<dbReference type="InterPro" id="IPR035653">
    <property type="entry name" value="Fut8_SH3"/>
</dbReference>
<dbReference type="InterPro" id="IPR045573">
    <property type="entry name" value="Fut8_N_cat"/>
</dbReference>
<evidence type="ECO:0000256" key="3">
    <source>
        <dbReference type="ARBA" id="ARBA00022679"/>
    </source>
</evidence>
<accession>A0A0N4WCV6</accession>
<dbReference type="SMART" id="SM00326">
    <property type="entry name" value="SH3"/>
    <property type="match status" value="1"/>
</dbReference>
<dbReference type="Pfam" id="PF19745">
    <property type="entry name" value="FUT8_N_cat"/>
    <property type="match status" value="1"/>
</dbReference>
<dbReference type="OMA" id="INSTHWH"/>
<sequence>LATLNDRQRMVYTFRSQSLFRILLCNLDKQCGFGCQLHHVAYCFVTAFGSQRTMMFNGDGHRWRSAFKKSDFRPAFLPLSIPKSFAEPLLKLHSNPPAFFISQVPFWSGQELKKALNLSLSMIPFNKGPIVGLQIRRTDKVGTEAAFHSVEEYMLWAERWFKIEESKQGRNVSRRVFVATDDPSVFREIKQKFPSYEVYGDEQTANTAQLESRYTDSSLYGVVRDIRLLSHCNYLVCTFSSQVCRMGFELMQVQQGDAGERFHSLDDIYYFGGQHAHELIAVEDHVPEQPGEIEMRVGDIIGVAGNHWDGFSKGVNRRTEANGLYPSYKFEPQRRKTSSFVTWSV</sequence>
<keyword evidence="1 4" id="KW-0728">SH3 domain</keyword>
<evidence type="ECO:0000313" key="8">
    <source>
        <dbReference type="WBParaSite" id="HPLM_0000837901-mRNA-1"/>
    </source>
</evidence>
<dbReference type="InterPro" id="IPR036028">
    <property type="entry name" value="SH3-like_dom_sf"/>
</dbReference>
<comment type="caution">
    <text evidence="5">Lacks conserved residue(s) required for the propagation of feature annotation.</text>
</comment>
<feature type="region of interest" description="Important for donor substrate binding" evidence="5">
    <location>
        <begin position="136"/>
        <end position="137"/>
    </location>
</feature>
<dbReference type="SUPFAM" id="SSF50044">
    <property type="entry name" value="SH3-domain"/>
    <property type="match status" value="1"/>
</dbReference>
<dbReference type="PANTHER" id="PTHR13132">
    <property type="entry name" value="ALPHA- 1,6 -FUCOSYLTRANSFERASE"/>
    <property type="match status" value="1"/>
</dbReference>
<protein>
    <submittedName>
        <fullName evidence="8">GT23 domain-containing protein</fullName>
    </submittedName>
</protein>
<feature type="domain" description="GT23" evidence="7">
    <location>
        <begin position="123"/>
        <end position="265"/>
    </location>
</feature>
<dbReference type="PANTHER" id="PTHR13132:SF29">
    <property type="entry name" value="ALPHA-(1,6)-FUCOSYLTRANSFERASE"/>
    <property type="match status" value="1"/>
</dbReference>
<evidence type="ECO:0000256" key="5">
    <source>
        <dbReference type="PROSITE-ProRule" id="PRU00992"/>
    </source>
</evidence>
<comment type="similarity">
    <text evidence="5">Belongs to the glycosyltransferase 23 family.</text>
</comment>